<dbReference type="Proteomes" id="UP000031278">
    <property type="component" value="Unassembled WGS sequence"/>
</dbReference>
<sequence length="62" mass="7386">MINTMKYLLTFVCGCLCGFVLFGFNEVNDELKQLQMYTEMQQYSLDQLRHEIADIQQEMIKK</sequence>
<dbReference type="EMBL" id="JWLZ01000083">
    <property type="protein sequence ID" value="KHT64449.1"/>
    <property type="molecule type" value="Genomic_DNA"/>
</dbReference>
<evidence type="ECO:0000313" key="1">
    <source>
        <dbReference type="EMBL" id="KHT64449.1"/>
    </source>
</evidence>
<dbReference type="AlphaFoldDB" id="A0A0B9G717"/>
<gene>
    <name evidence="1" type="ORF">RJ45_06415</name>
</gene>
<reference evidence="1 2" key="1">
    <citation type="submission" date="2014-12" db="EMBL/GenBank/DDBJ databases">
        <title>Genome sequencing of Photobacterium gaetbulicola AD005a.</title>
        <authorList>
            <person name="Adrian T.G.S."/>
            <person name="Chan K.G."/>
        </authorList>
    </citation>
    <scope>NUCLEOTIDE SEQUENCE [LARGE SCALE GENOMIC DNA]</scope>
    <source>
        <strain evidence="1 2">AD005a</strain>
    </source>
</reference>
<accession>A0A0B9G717</accession>
<comment type="caution">
    <text evidence="1">The sequence shown here is derived from an EMBL/GenBank/DDBJ whole genome shotgun (WGS) entry which is preliminary data.</text>
</comment>
<organism evidence="1 2">
    <name type="scientific">Photobacterium gaetbulicola</name>
    <dbReference type="NCBI Taxonomy" id="1295392"/>
    <lineage>
        <taxon>Bacteria</taxon>
        <taxon>Pseudomonadati</taxon>
        <taxon>Pseudomonadota</taxon>
        <taxon>Gammaproteobacteria</taxon>
        <taxon>Vibrionales</taxon>
        <taxon>Vibrionaceae</taxon>
        <taxon>Photobacterium</taxon>
    </lineage>
</organism>
<evidence type="ECO:0000313" key="2">
    <source>
        <dbReference type="Proteomes" id="UP000031278"/>
    </source>
</evidence>
<name>A0A0B9G717_9GAMM</name>
<proteinExistence type="predicted"/>
<protein>
    <submittedName>
        <fullName evidence="1">Uncharacterized protein</fullName>
    </submittedName>
</protein>